<dbReference type="PANTHER" id="PTHR19134:SF561">
    <property type="entry name" value="PROTEIN TYROSINE PHOSPHATASE 36E, ISOFORM A"/>
    <property type="match status" value="1"/>
</dbReference>
<dbReference type="Proteomes" id="UP000077051">
    <property type="component" value="Unassembled WGS sequence"/>
</dbReference>
<gene>
    <name evidence="7" type="ORF">MUCCIDRAFT_114870</name>
</gene>
<dbReference type="Pfam" id="PF00581">
    <property type="entry name" value="Rhodanese"/>
    <property type="match status" value="1"/>
</dbReference>
<dbReference type="InterPro" id="IPR036873">
    <property type="entry name" value="Rhodanese-like_dom_sf"/>
</dbReference>
<dbReference type="InterPro" id="IPR003595">
    <property type="entry name" value="Tyr_Pase_cat"/>
</dbReference>
<feature type="domain" description="Rhodanese" evidence="6">
    <location>
        <begin position="115"/>
        <end position="234"/>
    </location>
</feature>
<dbReference type="SUPFAM" id="SSF52821">
    <property type="entry name" value="Rhodanese/Cell cycle control phosphatase"/>
    <property type="match status" value="1"/>
</dbReference>
<dbReference type="SMART" id="SM00194">
    <property type="entry name" value="PTPc"/>
    <property type="match status" value="1"/>
</dbReference>
<dbReference type="SUPFAM" id="SSF52799">
    <property type="entry name" value="(Phosphotyrosine protein) phosphatases II"/>
    <property type="match status" value="1"/>
</dbReference>
<dbReference type="PANTHER" id="PTHR19134">
    <property type="entry name" value="RECEPTOR-TYPE TYROSINE-PROTEIN PHOSPHATASE"/>
    <property type="match status" value="1"/>
</dbReference>
<dbReference type="Gene3D" id="3.90.190.10">
    <property type="entry name" value="Protein tyrosine phosphatase superfamily"/>
    <property type="match status" value="1"/>
</dbReference>
<feature type="domain" description="Tyrosine specific protein phosphatases" evidence="5">
    <location>
        <begin position="608"/>
        <end position="687"/>
    </location>
</feature>
<dbReference type="InterPro" id="IPR029021">
    <property type="entry name" value="Prot-tyrosine_phosphatase-like"/>
</dbReference>
<evidence type="ECO:0000256" key="1">
    <source>
        <dbReference type="ARBA" id="ARBA00009649"/>
    </source>
</evidence>
<dbReference type="PROSITE" id="PS00383">
    <property type="entry name" value="TYR_PHOSPHATASE_1"/>
    <property type="match status" value="1"/>
</dbReference>
<evidence type="ECO:0000313" key="8">
    <source>
        <dbReference type="Proteomes" id="UP000077051"/>
    </source>
</evidence>
<dbReference type="InterPro" id="IPR000387">
    <property type="entry name" value="Tyr_Pase_dom"/>
</dbReference>
<dbReference type="SMART" id="SM00404">
    <property type="entry name" value="PTPc_motif"/>
    <property type="match status" value="1"/>
</dbReference>
<feature type="compositionally biased region" description="Polar residues" evidence="3">
    <location>
        <begin position="1"/>
        <end position="42"/>
    </location>
</feature>
<evidence type="ECO:0000256" key="2">
    <source>
        <dbReference type="ARBA" id="ARBA00013064"/>
    </source>
</evidence>
<evidence type="ECO:0000259" key="6">
    <source>
        <dbReference type="PROSITE" id="PS50206"/>
    </source>
</evidence>
<feature type="region of interest" description="Disordered" evidence="3">
    <location>
        <begin position="1"/>
        <end position="60"/>
    </location>
</feature>
<comment type="caution">
    <text evidence="7">The sequence shown here is derived from an EMBL/GenBank/DDBJ whole genome shotgun (WGS) entry which is preliminary data.</text>
</comment>
<dbReference type="PROSITE" id="PS50055">
    <property type="entry name" value="TYR_PHOSPHATASE_PTP"/>
    <property type="match status" value="1"/>
</dbReference>
<accession>A0A168I8A5</accession>
<feature type="region of interest" description="Disordered" evidence="3">
    <location>
        <begin position="732"/>
        <end position="781"/>
    </location>
</feature>
<evidence type="ECO:0000259" key="5">
    <source>
        <dbReference type="PROSITE" id="PS50056"/>
    </source>
</evidence>
<feature type="domain" description="Tyrosine-protein phosphatase" evidence="4">
    <location>
        <begin position="404"/>
        <end position="696"/>
    </location>
</feature>
<dbReference type="Gene3D" id="3.40.250.10">
    <property type="entry name" value="Rhodanese-like domain"/>
    <property type="match status" value="1"/>
</dbReference>
<keyword evidence="8" id="KW-1185">Reference proteome</keyword>
<evidence type="ECO:0000259" key="4">
    <source>
        <dbReference type="PROSITE" id="PS50055"/>
    </source>
</evidence>
<dbReference type="PROSITE" id="PS50056">
    <property type="entry name" value="TYR_PHOSPHATASE_2"/>
    <property type="match status" value="1"/>
</dbReference>
<protein>
    <recommendedName>
        <fullName evidence="2">protein-tyrosine-phosphatase</fullName>
        <ecNumber evidence="2">3.1.3.48</ecNumber>
    </recommendedName>
</protein>
<dbReference type="PROSITE" id="PS50206">
    <property type="entry name" value="RHODANESE_3"/>
    <property type="match status" value="1"/>
</dbReference>
<reference evidence="7 8" key="1">
    <citation type="submission" date="2015-06" db="EMBL/GenBank/DDBJ databases">
        <title>Expansion of signal transduction pathways in fungi by whole-genome duplication.</title>
        <authorList>
            <consortium name="DOE Joint Genome Institute"/>
            <person name="Corrochano L.M."/>
            <person name="Kuo A."/>
            <person name="Marcet-Houben M."/>
            <person name="Polaino S."/>
            <person name="Salamov A."/>
            <person name="Villalobos J.M."/>
            <person name="Alvarez M.I."/>
            <person name="Avalos J."/>
            <person name="Benito E.P."/>
            <person name="Benoit I."/>
            <person name="Burger G."/>
            <person name="Camino L.P."/>
            <person name="Canovas D."/>
            <person name="Cerda-Olmedo E."/>
            <person name="Cheng J.-F."/>
            <person name="Dominguez A."/>
            <person name="Elias M."/>
            <person name="Eslava A.P."/>
            <person name="Glaser F."/>
            <person name="Grimwood J."/>
            <person name="Gutierrez G."/>
            <person name="Heitman J."/>
            <person name="Henrissat B."/>
            <person name="Iturriaga E.A."/>
            <person name="Lang B.F."/>
            <person name="Lavin J.L."/>
            <person name="Lee S."/>
            <person name="Li W."/>
            <person name="Lindquist E."/>
            <person name="Lopez-Garcia S."/>
            <person name="Luque E.M."/>
            <person name="Marcos A.T."/>
            <person name="Martin J."/>
            <person name="Mccluskey K."/>
            <person name="Medina H.R."/>
            <person name="Miralles-Duran A."/>
            <person name="Miyazaki A."/>
            <person name="Munoz-Torres E."/>
            <person name="Oguiza J.A."/>
            <person name="Ohm R."/>
            <person name="Olmedo M."/>
            <person name="Orejas M."/>
            <person name="Ortiz-Castellanos L."/>
            <person name="Pisabarro A.G."/>
            <person name="Rodriguez-Romero J."/>
            <person name="Ruiz-Herrera J."/>
            <person name="Ruiz-Vazquez R."/>
            <person name="Sanz C."/>
            <person name="Schackwitz W."/>
            <person name="Schmutz J."/>
            <person name="Shahriari M."/>
            <person name="Shelest E."/>
            <person name="Silva-Franco F."/>
            <person name="Soanes D."/>
            <person name="Syed K."/>
            <person name="Tagua V.G."/>
            <person name="Talbot N.J."/>
            <person name="Thon M."/>
            <person name="De Vries R.P."/>
            <person name="Wiebenga A."/>
            <person name="Yadav J.S."/>
            <person name="Braun E.L."/>
            <person name="Baker S."/>
            <person name="Garre V."/>
            <person name="Horwitz B."/>
            <person name="Torres-Martinez S."/>
            <person name="Idnurm A."/>
            <person name="Herrera-Estrella A."/>
            <person name="Gabaldon T."/>
            <person name="Grigoriev I.V."/>
        </authorList>
    </citation>
    <scope>NUCLEOTIDE SEQUENCE [LARGE SCALE GENOMIC DNA]</scope>
    <source>
        <strain evidence="7 8">CBS 277.49</strain>
    </source>
</reference>
<dbReference type="InterPro" id="IPR050348">
    <property type="entry name" value="Protein-Tyr_Phosphatase"/>
</dbReference>
<dbReference type="EC" id="3.1.3.48" evidence="2"/>
<dbReference type="SMART" id="SM00450">
    <property type="entry name" value="RHOD"/>
    <property type="match status" value="1"/>
</dbReference>
<dbReference type="GO" id="GO:0004725">
    <property type="term" value="F:protein tyrosine phosphatase activity"/>
    <property type="evidence" value="ECO:0007669"/>
    <property type="project" value="UniProtKB-EC"/>
</dbReference>
<comment type="similarity">
    <text evidence="1">Belongs to the protein-tyrosine phosphatase family. Non-receptor class subfamily.</text>
</comment>
<dbReference type="Pfam" id="PF00102">
    <property type="entry name" value="Y_phosphatase"/>
    <property type="match status" value="1"/>
</dbReference>
<name>A0A168I8A5_MUCCL</name>
<evidence type="ECO:0000256" key="3">
    <source>
        <dbReference type="SAM" id="MobiDB-lite"/>
    </source>
</evidence>
<dbReference type="EMBL" id="AMYB01000008">
    <property type="protein sequence ID" value="OAC99667.1"/>
    <property type="molecule type" value="Genomic_DNA"/>
</dbReference>
<dbReference type="PRINTS" id="PR00700">
    <property type="entry name" value="PRTYPHPHTASE"/>
</dbReference>
<dbReference type="OrthoDB" id="6058203at2759"/>
<dbReference type="InterPro" id="IPR001763">
    <property type="entry name" value="Rhodanese-like_dom"/>
</dbReference>
<dbReference type="STRING" id="747725.A0A168I8A5"/>
<dbReference type="InterPro" id="IPR016130">
    <property type="entry name" value="Tyr_Pase_AS"/>
</dbReference>
<dbReference type="CDD" id="cd18533">
    <property type="entry name" value="PTP_fungal"/>
    <property type="match status" value="1"/>
</dbReference>
<sequence>MSVTYESPTRYLSDTEPSNNNNNLMYSISSNENDGSPCTSPYNPVHPSKAEQQQQHQQLPSASHLNQEFFNVLQKRQSNFQSSTGPLPQAYRHQHLEDLAPIEGEKMNELMAKYDCHQVLVIDVRSFAFYAKNRIKSAIHISIPSVLLKRPTYTLDKVCESIVFEEAANRLKDWHHATHIIFYDHASYKPSDSGNSATAILLGSKLRKSGYSGQLNYLQGGYNAFSNTYPHRCELVQLDSINQPKRHQTEPISLLPTSNKTPAINPFFSNIRQNLELSHGPLKERFYVRLPYGSKNDDGIISTNSQHSATSNHHPRFGLAGSSVDAQGNFVLPMWLKTIMKSDTGPKKLAEKYEQLERLEQDRLLTVMKYHSTGLGPITTIQQDQSKTEFPFSITSSMEKGTLNRYDNIWPYEYSRVKLEENDDNYINANYIQFANVKKNITLSPISKSDQEVKLEEKGLLSEASVRTMNRLNVDLTSNRQYISTQGPLPTTFNDFWQMIWNENSSVIVMLTQETEMNKIKCHTYWPTMENVSQAYGSITVTLASESKQAVRNMNDKRERVNDDVDQDECIITRKFTVSCDGAERTLTQLQYTGWTDFGVPDHPIGILTLVHQADVAQSKRNTGPIVVHCSAGCGRSGTFCVIDTMIQRLWQKRDVYTCATNDKIYETVCRFREQRMSMVQTHRQYVFCYEAILWWLLGYGNLPVQSSDASPSAGPTTDMIRQMIATPVSISSRLSASPPSPPPTATFLPPASLFSAPVENSNNDEEASSVGSIVDDFKDL</sequence>
<proteinExistence type="inferred from homology"/>
<dbReference type="AlphaFoldDB" id="A0A168I8A5"/>
<dbReference type="CDD" id="cd01446">
    <property type="entry name" value="DSP_MapKP"/>
    <property type="match status" value="1"/>
</dbReference>
<organism evidence="7 8">
    <name type="scientific">Mucor lusitanicus CBS 277.49</name>
    <dbReference type="NCBI Taxonomy" id="747725"/>
    <lineage>
        <taxon>Eukaryota</taxon>
        <taxon>Fungi</taxon>
        <taxon>Fungi incertae sedis</taxon>
        <taxon>Mucoromycota</taxon>
        <taxon>Mucoromycotina</taxon>
        <taxon>Mucoromycetes</taxon>
        <taxon>Mucorales</taxon>
        <taxon>Mucorineae</taxon>
        <taxon>Mucoraceae</taxon>
        <taxon>Mucor</taxon>
    </lineage>
</organism>
<evidence type="ECO:0000313" key="7">
    <source>
        <dbReference type="EMBL" id="OAC99667.1"/>
    </source>
</evidence>
<dbReference type="InterPro" id="IPR000242">
    <property type="entry name" value="PTP_cat"/>
</dbReference>
<dbReference type="VEuPathDB" id="FungiDB:MUCCIDRAFT_114870"/>